<reference evidence="5 6" key="1">
    <citation type="submission" date="2016-10" db="EMBL/GenBank/DDBJ databases">
        <authorList>
            <person name="de Groot N.N."/>
        </authorList>
    </citation>
    <scope>NUCLEOTIDE SEQUENCE [LARGE SCALE GENOMIC DNA]</scope>
    <source>
        <strain evidence="5 6">CGMCC 4.7037</strain>
    </source>
</reference>
<dbReference type="SUPFAM" id="SSF48264">
    <property type="entry name" value="Cytochrome P450"/>
    <property type="match status" value="1"/>
</dbReference>
<evidence type="ECO:0000256" key="2">
    <source>
        <dbReference type="ARBA" id="ARBA00010617"/>
    </source>
</evidence>
<name>A0A1H6EF68_9ACTN</name>
<dbReference type="Pfam" id="PF00501">
    <property type="entry name" value="AMP-binding"/>
    <property type="match status" value="1"/>
</dbReference>
<dbReference type="GO" id="GO:0016705">
    <property type="term" value="F:oxidoreductase activity, acting on paired donors, with incorporation or reduction of molecular oxygen"/>
    <property type="evidence" value="ECO:0007669"/>
    <property type="project" value="InterPro"/>
</dbReference>
<dbReference type="Gene3D" id="1.10.630.10">
    <property type="entry name" value="Cytochrome P450"/>
    <property type="match status" value="1"/>
</dbReference>
<feature type="domain" description="AMP-dependent synthetase/ligase" evidence="4">
    <location>
        <begin position="434"/>
        <end position="815"/>
    </location>
</feature>
<comment type="similarity">
    <text evidence="2">Belongs to the cytochrome P450 family.</text>
</comment>
<dbReference type="Proteomes" id="UP000236732">
    <property type="component" value="Unassembled WGS sequence"/>
</dbReference>
<dbReference type="EMBL" id="FNVT01000009">
    <property type="protein sequence ID" value="SEG95494.1"/>
    <property type="molecule type" value="Genomic_DNA"/>
</dbReference>
<dbReference type="AlphaFoldDB" id="A0A1H6EF68"/>
<dbReference type="InterPro" id="IPR017972">
    <property type="entry name" value="Cyt_P450_CS"/>
</dbReference>
<dbReference type="GO" id="GO:0005506">
    <property type="term" value="F:iron ion binding"/>
    <property type="evidence" value="ECO:0007669"/>
    <property type="project" value="InterPro"/>
</dbReference>
<dbReference type="GO" id="GO:0005886">
    <property type="term" value="C:plasma membrane"/>
    <property type="evidence" value="ECO:0007669"/>
    <property type="project" value="TreeGrafter"/>
</dbReference>
<dbReference type="Pfam" id="PF00067">
    <property type="entry name" value="p450"/>
    <property type="match status" value="1"/>
</dbReference>
<dbReference type="GO" id="GO:0016874">
    <property type="term" value="F:ligase activity"/>
    <property type="evidence" value="ECO:0007669"/>
    <property type="project" value="UniProtKB-KW"/>
</dbReference>
<evidence type="ECO:0000256" key="3">
    <source>
        <dbReference type="SAM" id="MobiDB-lite"/>
    </source>
</evidence>
<evidence type="ECO:0000313" key="5">
    <source>
        <dbReference type="EMBL" id="SEG95494.1"/>
    </source>
</evidence>
<dbReference type="PANTHER" id="PTHR22754">
    <property type="entry name" value="DISCO-INTERACTING PROTEIN 2 DIP2 -RELATED"/>
    <property type="match status" value="1"/>
</dbReference>
<protein>
    <submittedName>
        <fullName evidence="5">Acyl-CoA synthetase (AMP-forming)/AMP-acid ligase II</fullName>
    </submittedName>
</protein>
<dbReference type="InterPro" id="IPR036396">
    <property type="entry name" value="Cyt_P450_sf"/>
</dbReference>
<proteinExistence type="inferred from homology"/>
<organism evidence="5 6">
    <name type="scientific">Nonomuraea solani</name>
    <dbReference type="NCBI Taxonomy" id="1144553"/>
    <lineage>
        <taxon>Bacteria</taxon>
        <taxon>Bacillati</taxon>
        <taxon>Actinomycetota</taxon>
        <taxon>Actinomycetes</taxon>
        <taxon>Streptosporangiales</taxon>
        <taxon>Streptosporangiaceae</taxon>
        <taxon>Nonomuraea</taxon>
    </lineage>
</organism>
<evidence type="ECO:0000259" key="4">
    <source>
        <dbReference type="Pfam" id="PF00501"/>
    </source>
</evidence>
<evidence type="ECO:0000313" key="6">
    <source>
        <dbReference type="Proteomes" id="UP000236732"/>
    </source>
</evidence>
<dbReference type="OrthoDB" id="3671040at2"/>
<gene>
    <name evidence="5" type="ORF">SAMN05444920_10981</name>
</gene>
<dbReference type="InterPro" id="IPR042099">
    <property type="entry name" value="ANL_N_sf"/>
</dbReference>
<dbReference type="SUPFAM" id="SSF56801">
    <property type="entry name" value="Acetyl-CoA synthetase-like"/>
    <property type="match status" value="1"/>
</dbReference>
<dbReference type="Gene3D" id="3.40.50.12780">
    <property type="entry name" value="N-terminal domain of ligase-like"/>
    <property type="match status" value="1"/>
</dbReference>
<dbReference type="GO" id="GO:0004497">
    <property type="term" value="F:monooxygenase activity"/>
    <property type="evidence" value="ECO:0007669"/>
    <property type="project" value="InterPro"/>
</dbReference>
<evidence type="ECO:0000256" key="1">
    <source>
        <dbReference type="ARBA" id="ARBA00006432"/>
    </source>
</evidence>
<sequence length="957" mass="104676">MAMVEAWDAFQALWSDSGRRDPYPHLRALSEHAPVFSVGPRRVLALGYDECDYVLRHPELFRVCDREWADMEWPTWREHPSVRSIYNALMHQEPPGNQPARKRLAQMLGPRRMDRLRPLIEEQAREHVRRLRSLAAGGGADAVDHLLTLPNTTIGLALGVPKADLPRLRQWSAALMEANDFNPPGGDLTAADAGYKELHDYLRWLVAEGRPGLATELATGWTGDQDGLLDNLAFLIGAGTETASVMLGTGLRMLVERPELRSLLVQRPDLVPSFVQETLRYDPPAQLAARWTLEPTTLGELRLPRHCLVMLMLGAAGRDHRHFDDPDRFDPYRFAPMDEDGGRQDPPRLLSFGVGPHFCVGSGVAMLTGEIVFPLLARACEGMTFAEPPVHAVGTVIHGYERLRVTIRKPALDTGFDPAVIEGGTLPEALRHLASKAPDTSWVFPAPDVRLAASELYRSSLAMARGLCEAGVRQGERVGLLLPTGPQVWQGLFATVSAGAAATMLPVRPLEPTQVAAERLARIVDSAGMRHIVAGHGFDKLVRALLAQRPRLRCLPLAEGGGSQALPEAAPDDLAVVQYTSGSTAFPKGVTLRHGTVLAGLRALLTSASLTRRDSLVQWVPHHHDMGLFTPLAYGLAGLDVHTFAPLDFVRRPAAFLEYLERCGGTTTTGPDFGYALLNDAARELAPDTLDLGRWRLAYNGAEPVRAATVRDFTRTMDAHGVSENVMFPVYGLAEATLAATFPTPGNTPRIEYVDRDRLADGSAVRVPRDHERAKDIVSVGRPVHGMRLRLAGHPAEGATGEIQLAGDAVTPGYLNAPEANAAAFDGSWFRTGDLGVRLDGDLFVVGRTKDLIIVSGRNYFPEDAEAIASAVPGVHRDHCVAFGDTDEHLVVAAESLHHDRADEISTEIRNQIRRQLGLDAVRVRIVPRGMLPRTTSGKWRRNDTRDLLANTQGDQR</sequence>
<dbReference type="Gene3D" id="3.30.300.30">
    <property type="match status" value="1"/>
</dbReference>
<dbReference type="InterPro" id="IPR001128">
    <property type="entry name" value="Cyt_P450"/>
</dbReference>
<dbReference type="PRINTS" id="PR00359">
    <property type="entry name" value="BP450"/>
</dbReference>
<dbReference type="InterPro" id="IPR045851">
    <property type="entry name" value="AMP-bd_C_sf"/>
</dbReference>
<dbReference type="PROSITE" id="PS00086">
    <property type="entry name" value="CYTOCHROME_P450"/>
    <property type="match status" value="1"/>
</dbReference>
<dbReference type="PANTHER" id="PTHR22754:SF32">
    <property type="entry name" value="DISCO-INTERACTING PROTEIN 2"/>
    <property type="match status" value="1"/>
</dbReference>
<dbReference type="InterPro" id="IPR000873">
    <property type="entry name" value="AMP-dep_synth/lig_dom"/>
</dbReference>
<accession>A0A1H6EF68</accession>
<dbReference type="GO" id="GO:0006633">
    <property type="term" value="P:fatty acid biosynthetic process"/>
    <property type="evidence" value="ECO:0007669"/>
    <property type="project" value="TreeGrafter"/>
</dbReference>
<dbReference type="InterPro" id="IPR002397">
    <property type="entry name" value="Cyt_P450_B"/>
</dbReference>
<keyword evidence="6" id="KW-1185">Reference proteome</keyword>
<comment type="similarity">
    <text evidence="1">Belongs to the ATP-dependent AMP-binding enzyme family.</text>
</comment>
<feature type="region of interest" description="Disordered" evidence="3">
    <location>
        <begin position="935"/>
        <end position="957"/>
    </location>
</feature>
<dbReference type="GO" id="GO:0070566">
    <property type="term" value="F:adenylyltransferase activity"/>
    <property type="evidence" value="ECO:0007669"/>
    <property type="project" value="TreeGrafter"/>
</dbReference>
<dbReference type="GO" id="GO:0020037">
    <property type="term" value="F:heme binding"/>
    <property type="evidence" value="ECO:0007669"/>
    <property type="project" value="InterPro"/>
</dbReference>
<dbReference type="RefSeq" id="WP_160150429.1">
    <property type="nucleotide sequence ID" value="NZ_FNVT01000009.1"/>
</dbReference>
<keyword evidence="5" id="KW-0436">Ligase</keyword>